<sequence>MEKREACAEINRRLEEALAGENPGKSWKEAHLRDFRAAVETLSGGSNTVIVDDWGLPSVMVRIAACRNSDLLEKGSEAIHLAFYSKGVMQEEIYISKFQNVLIDGRGYSLPLRTPAYGINFEQALQACRGKGAGWNLTPFALRAALALETRRKGFFPHGNSDNGVDYLYREEHGESEEEGVVRTGSGPVTWSHNGGRDGIYDLTGNLNEWDAGLRLVDGEIQVIPDGMWMQEDCTMGEDCWYWRSITPEGELAEPGVPGALKYTCGEDGILLTAGGQTGKDATGNCAFGNIRAEAGLQIPELLYSLMLYPEEKEGYDGWRWIKSGGECLPLCGGGYRALDHAGIFFVGLTYPRTHNYNLTGFRSVYVKPGNGR</sequence>
<dbReference type="SUPFAM" id="SSF56436">
    <property type="entry name" value="C-type lectin-like"/>
    <property type="match status" value="1"/>
</dbReference>
<name>A0A2K4ZEI3_9FIRM</name>
<evidence type="ECO:0000313" key="2">
    <source>
        <dbReference type="Proteomes" id="UP000236311"/>
    </source>
</evidence>
<dbReference type="AlphaFoldDB" id="A0A2K4ZEI3"/>
<accession>A0A2K4ZEI3</accession>
<organism evidence="1 2">
    <name type="scientific">Acetatifactor muris</name>
    <dbReference type="NCBI Taxonomy" id="879566"/>
    <lineage>
        <taxon>Bacteria</taxon>
        <taxon>Bacillati</taxon>
        <taxon>Bacillota</taxon>
        <taxon>Clostridia</taxon>
        <taxon>Lachnospirales</taxon>
        <taxon>Lachnospiraceae</taxon>
        <taxon>Acetatifactor</taxon>
    </lineage>
</organism>
<gene>
    <name evidence="1" type="ORF">AMURIS_01589</name>
</gene>
<dbReference type="OrthoDB" id="9768004at2"/>
<reference evidence="1 2" key="1">
    <citation type="submission" date="2018-01" db="EMBL/GenBank/DDBJ databases">
        <authorList>
            <person name="Gaut B.S."/>
            <person name="Morton B.R."/>
            <person name="Clegg M.T."/>
            <person name="Duvall M.R."/>
        </authorList>
    </citation>
    <scope>NUCLEOTIDE SEQUENCE [LARGE SCALE GENOMIC DNA]</scope>
    <source>
        <strain evidence="1">GP69</strain>
    </source>
</reference>
<proteinExistence type="predicted"/>
<dbReference type="RefSeq" id="WP_103238950.1">
    <property type="nucleotide sequence ID" value="NZ_JANJZD010000014.1"/>
</dbReference>
<dbReference type="InterPro" id="IPR016187">
    <property type="entry name" value="CTDL_fold"/>
</dbReference>
<protein>
    <recommendedName>
        <fullName evidence="3">Formylglycine-generating sulfatase enzyme</fullName>
    </recommendedName>
</protein>
<dbReference type="Proteomes" id="UP000236311">
    <property type="component" value="Unassembled WGS sequence"/>
</dbReference>
<evidence type="ECO:0008006" key="3">
    <source>
        <dbReference type="Google" id="ProtNLM"/>
    </source>
</evidence>
<keyword evidence="2" id="KW-1185">Reference proteome</keyword>
<evidence type="ECO:0000313" key="1">
    <source>
        <dbReference type="EMBL" id="SOY28875.1"/>
    </source>
</evidence>
<dbReference type="EMBL" id="OFSM01000007">
    <property type="protein sequence ID" value="SOY28875.1"/>
    <property type="molecule type" value="Genomic_DNA"/>
</dbReference>